<dbReference type="FunFam" id="3.40.50.1820:FF:000012">
    <property type="entry name" value="Lipase"/>
    <property type="match status" value="1"/>
</dbReference>
<feature type="active site" description="Charge relay system" evidence="11">
    <location>
        <position position="318"/>
    </location>
</feature>
<organism evidence="14 15">
    <name type="scientific">Suricata suricatta</name>
    <name type="common">Meerkat</name>
    <dbReference type="NCBI Taxonomy" id="37032"/>
    <lineage>
        <taxon>Eukaryota</taxon>
        <taxon>Metazoa</taxon>
        <taxon>Chordata</taxon>
        <taxon>Craniata</taxon>
        <taxon>Vertebrata</taxon>
        <taxon>Euteleostomi</taxon>
        <taxon>Mammalia</taxon>
        <taxon>Eutheria</taxon>
        <taxon>Laurasiatheria</taxon>
        <taxon>Carnivora</taxon>
        <taxon>Feliformia</taxon>
        <taxon>Herpestidae</taxon>
        <taxon>Suricata</taxon>
    </lineage>
</organism>
<comment type="catalytic activity">
    <reaction evidence="1">
        <text>a triacylglycerol + H2O = a diacylglycerol + a fatty acid + H(+)</text>
        <dbReference type="Rhea" id="RHEA:12044"/>
        <dbReference type="ChEBI" id="CHEBI:15377"/>
        <dbReference type="ChEBI" id="CHEBI:15378"/>
        <dbReference type="ChEBI" id="CHEBI:17855"/>
        <dbReference type="ChEBI" id="CHEBI:18035"/>
        <dbReference type="ChEBI" id="CHEBI:28868"/>
        <dbReference type="EC" id="3.1.1.3"/>
    </reaction>
</comment>
<protein>
    <recommendedName>
        <fullName evidence="10">Lipase</fullName>
    </recommendedName>
</protein>
<evidence type="ECO:0000256" key="3">
    <source>
        <dbReference type="ARBA" id="ARBA00022729"/>
    </source>
</evidence>
<evidence type="ECO:0000256" key="2">
    <source>
        <dbReference type="ARBA" id="ARBA00010701"/>
    </source>
</evidence>
<reference evidence="14" key="2">
    <citation type="submission" date="2025-08" db="UniProtKB">
        <authorList>
            <consortium name="Ensembl"/>
        </authorList>
    </citation>
    <scope>IDENTIFICATION</scope>
</reference>
<feature type="signal peptide" evidence="12">
    <location>
        <begin position="1"/>
        <end position="19"/>
    </location>
</feature>
<proteinExistence type="inferred from homology"/>
<keyword evidence="6" id="KW-0325">Glycoprotein</keyword>
<dbReference type="SUPFAM" id="SSF53474">
    <property type="entry name" value="alpha/beta-Hydrolases"/>
    <property type="match status" value="1"/>
</dbReference>
<reference evidence="14 15" key="1">
    <citation type="submission" date="2019-05" db="EMBL/GenBank/DDBJ databases">
        <title>A Chromosome-scale Meerkat (S. suricatta) Genome Assembly.</title>
        <authorList>
            <person name="Dudchenko O."/>
            <person name="Lieberman Aiden E."/>
            <person name="Tung J."/>
            <person name="Barreiro L.B."/>
            <person name="Clutton-Brock T.H."/>
        </authorList>
    </citation>
    <scope>NUCLEOTIDE SEQUENCE [LARGE SCALE GENOMIC DNA]</scope>
</reference>
<evidence type="ECO:0000256" key="11">
    <source>
        <dbReference type="PIRSR" id="PIRSR000862-1"/>
    </source>
</evidence>
<dbReference type="PANTHER" id="PTHR11005">
    <property type="entry name" value="LYSOSOMAL ACID LIPASE-RELATED"/>
    <property type="match status" value="1"/>
</dbReference>
<feature type="domain" description="AB hydrolase-1" evidence="13">
    <location>
        <begin position="77"/>
        <end position="353"/>
    </location>
</feature>
<dbReference type="Proteomes" id="UP000472268">
    <property type="component" value="Chromosome 2"/>
</dbReference>
<evidence type="ECO:0000256" key="12">
    <source>
        <dbReference type="SAM" id="SignalP"/>
    </source>
</evidence>
<feature type="chain" id="PRO_5025357197" description="Lipase" evidence="12">
    <location>
        <begin position="20"/>
        <end position="374"/>
    </location>
</feature>
<dbReference type="PIRSF" id="PIRSF000862">
    <property type="entry name" value="Steryl_ester_lip"/>
    <property type="match status" value="1"/>
</dbReference>
<evidence type="ECO:0000256" key="1">
    <source>
        <dbReference type="ARBA" id="ARBA00001024"/>
    </source>
</evidence>
<evidence type="ECO:0000256" key="6">
    <source>
        <dbReference type="ARBA" id="ARBA00023180"/>
    </source>
</evidence>
<evidence type="ECO:0000256" key="8">
    <source>
        <dbReference type="ARBA" id="ARBA00050265"/>
    </source>
</evidence>
<dbReference type="GO" id="GO:0016042">
    <property type="term" value="P:lipid catabolic process"/>
    <property type="evidence" value="ECO:0007669"/>
    <property type="project" value="UniProtKB-KW"/>
</dbReference>
<sequence length="374" mass="42979">MRQLFAVAYWMLLLGPIYGYHKKGGITNPEATMNISQIISYWGYPYEEYDVVTKDGYVLGVYRIPHGRGCPRKTPKPVVFLQHGLIASASNWICNLPNNSLAFLLADAGYDVWLGNSRGNTWSRKHLKFSPKSREFWAFSLDEMANYDLPATIDFIVEKTGQERLYYVGHSQGTTIAFIAFSTNPELAKRIKIFFAFAPVITVKYTQSPMKKLTTLSRKVVKVLFGDKMFYPHTFFDEFIATKVCNRKLFHHLCSNFLFTLSGFDPQNLNMSRLDVYLAQSSAGTSVQNMLHWAQCTPPLYDVTKMQVPTAVWSGGHDRVADLKDVENLLPKIPRLIYYKLILHYNHVDFYLGQDAPQEIYQDLIRLMEECLQN</sequence>
<dbReference type="GO" id="GO:0004806">
    <property type="term" value="F:triacylglycerol lipase activity"/>
    <property type="evidence" value="ECO:0007669"/>
    <property type="project" value="UniProtKB-EC"/>
</dbReference>
<evidence type="ECO:0000256" key="7">
    <source>
        <dbReference type="ARBA" id="ARBA00045163"/>
    </source>
</evidence>
<evidence type="ECO:0000313" key="15">
    <source>
        <dbReference type="Proteomes" id="UP000472268"/>
    </source>
</evidence>
<comment type="function">
    <text evidence="7">Catalyzes the hydrolysis of triacylglycerols to yield free fatty acids, diacylglycerol, monoacylglycerol, and glycerol. Shows a preferential hydrolysis at the sn-3 position of triacylglycerol.</text>
</comment>
<keyword evidence="3 12" id="KW-0732">Signal</keyword>
<dbReference type="OMA" id="GYPYEKY"/>
<keyword evidence="4 10" id="KW-0442">Lipid degradation</keyword>
<feature type="active site" description="Nucleophile" evidence="11">
    <location>
        <position position="171"/>
    </location>
</feature>
<keyword evidence="10" id="KW-0378">Hydrolase</keyword>
<comment type="catalytic activity">
    <reaction evidence="8">
        <text>1,2,3-tri-(9Z-octadecenoyl)-glycerol + H2O = 1,2-di-(9Z-octadecenoyl)-sn-glycerol + (9Z)-octadecenoate + H(+)</text>
        <dbReference type="Rhea" id="RHEA:39931"/>
        <dbReference type="ChEBI" id="CHEBI:15377"/>
        <dbReference type="ChEBI" id="CHEBI:15378"/>
        <dbReference type="ChEBI" id="CHEBI:30823"/>
        <dbReference type="ChEBI" id="CHEBI:52333"/>
        <dbReference type="ChEBI" id="CHEBI:53753"/>
    </reaction>
    <physiologicalReaction direction="left-to-right" evidence="8">
        <dbReference type="Rhea" id="RHEA:39932"/>
    </physiologicalReaction>
</comment>
<feature type="active site" description="Charge relay system" evidence="11">
    <location>
        <position position="347"/>
    </location>
</feature>
<evidence type="ECO:0000313" key="14">
    <source>
        <dbReference type="Ensembl" id="ENSSSUP00005013528.1"/>
    </source>
</evidence>
<dbReference type="InterPro" id="IPR025483">
    <property type="entry name" value="Lipase_euk"/>
</dbReference>
<evidence type="ECO:0000256" key="9">
    <source>
        <dbReference type="ARBA" id="ARBA00051822"/>
    </source>
</evidence>
<keyword evidence="5" id="KW-0443">Lipid metabolism</keyword>
<dbReference type="Pfam" id="PF00561">
    <property type="entry name" value="Abhydrolase_1"/>
    <property type="match status" value="1"/>
</dbReference>
<dbReference type="Ensembl" id="ENSSSUT00005015450.1">
    <property type="protein sequence ID" value="ENSSSUP00005013528.1"/>
    <property type="gene ID" value="ENSSSUG00005008664.1"/>
</dbReference>
<reference evidence="14" key="3">
    <citation type="submission" date="2025-09" db="UniProtKB">
        <authorList>
            <consortium name="Ensembl"/>
        </authorList>
    </citation>
    <scope>IDENTIFICATION</scope>
</reference>
<evidence type="ECO:0000256" key="5">
    <source>
        <dbReference type="ARBA" id="ARBA00023098"/>
    </source>
</evidence>
<gene>
    <name evidence="14" type="primary">LIPK</name>
</gene>
<comment type="similarity">
    <text evidence="2 10">Belongs to the AB hydrolase superfamily. Lipase family.</text>
</comment>
<name>A0A673TNZ2_SURSU</name>
<dbReference type="InterPro" id="IPR000073">
    <property type="entry name" value="AB_hydrolase_1"/>
</dbReference>
<keyword evidence="15" id="KW-1185">Reference proteome</keyword>
<dbReference type="AlphaFoldDB" id="A0A673TNZ2"/>
<evidence type="ECO:0000256" key="10">
    <source>
        <dbReference type="PIRNR" id="PIRNR000862"/>
    </source>
</evidence>
<evidence type="ECO:0000256" key="4">
    <source>
        <dbReference type="ARBA" id="ARBA00022963"/>
    </source>
</evidence>
<dbReference type="Gene3D" id="3.40.50.1820">
    <property type="entry name" value="alpha/beta hydrolase"/>
    <property type="match status" value="1"/>
</dbReference>
<accession>A0A673TNZ2</accession>
<comment type="catalytic activity">
    <reaction evidence="9">
        <text>1,2,3-trioctanoylglycerol + H2O = 1,2-dioctanoyl-sn-glycerol + octanoate + H(+)</text>
        <dbReference type="Rhea" id="RHEA:40047"/>
        <dbReference type="ChEBI" id="CHEBI:15377"/>
        <dbReference type="ChEBI" id="CHEBI:15378"/>
        <dbReference type="ChEBI" id="CHEBI:25646"/>
        <dbReference type="ChEBI" id="CHEBI:76978"/>
        <dbReference type="ChEBI" id="CHEBI:76979"/>
    </reaction>
    <physiologicalReaction direction="left-to-right" evidence="9">
        <dbReference type="Rhea" id="RHEA:40048"/>
    </physiologicalReaction>
</comment>
<evidence type="ECO:0000259" key="13">
    <source>
        <dbReference type="Pfam" id="PF00561"/>
    </source>
</evidence>
<dbReference type="InterPro" id="IPR029058">
    <property type="entry name" value="AB_hydrolase_fold"/>
</dbReference>